<dbReference type="Gene3D" id="6.20.210.20">
    <property type="entry name" value="THAP domain"/>
    <property type="match status" value="1"/>
</dbReference>
<name>A0A4W6DT53_LATCA</name>
<sequence length="146" mass="15975">MPNYCVCAGCRNSSLSGHRVHSFPDRTKNSDCFNAWLSFVQKRRRDFTAASVTRNAVVCSAHFRKEDYVPGDVMALRMGCRTQNRVRLIPVAVPSIHAADPGSAAGGSNRKTPGPSQPPPVLHCGSQRSLRPFHLSTGSVTLLLYH</sequence>
<dbReference type="PANTHER" id="PTHR46600:SF11">
    <property type="entry name" value="THAP DOMAIN-CONTAINING PROTEIN 10"/>
    <property type="match status" value="1"/>
</dbReference>
<keyword evidence="4 5" id="KW-0238">DNA-binding</keyword>
<evidence type="ECO:0000256" key="2">
    <source>
        <dbReference type="ARBA" id="ARBA00022771"/>
    </source>
</evidence>
<dbReference type="InterPro" id="IPR006612">
    <property type="entry name" value="THAP_Znf"/>
</dbReference>
<dbReference type="AlphaFoldDB" id="A0A4W6DT53"/>
<dbReference type="STRING" id="8187.ENSLCAP00010028718"/>
<dbReference type="SMART" id="SM00980">
    <property type="entry name" value="THAP"/>
    <property type="match status" value="1"/>
</dbReference>
<protein>
    <recommendedName>
        <fullName evidence="6">THAP domain-containing protein 1</fullName>
    </recommendedName>
</protein>
<evidence type="ECO:0000259" key="8">
    <source>
        <dbReference type="PROSITE" id="PS50950"/>
    </source>
</evidence>
<comment type="subcellular location">
    <subcellularLocation>
        <location evidence="6">Nucleus</location>
        <location evidence="6">Nucleoplasm</location>
    </subcellularLocation>
</comment>
<evidence type="ECO:0000256" key="7">
    <source>
        <dbReference type="SAM" id="MobiDB-lite"/>
    </source>
</evidence>
<proteinExistence type="inferred from homology"/>
<dbReference type="Pfam" id="PF05485">
    <property type="entry name" value="THAP"/>
    <property type="match status" value="1"/>
</dbReference>
<keyword evidence="3" id="KW-0862">Zinc</keyword>
<dbReference type="Ensembl" id="ENSLCAT00010029336.1">
    <property type="protein sequence ID" value="ENSLCAP00010028718.1"/>
    <property type="gene ID" value="ENSLCAG00010013458.1"/>
</dbReference>
<keyword evidence="1" id="KW-0479">Metal-binding</keyword>
<keyword evidence="6" id="KW-0805">Transcription regulation</keyword>
<organism evidence="9 10">
    <name type="scientific">Lates calcarifer</name>
    <name type="common">Barramundi</name>
    <name type="synonym">Holocentrus calcarifer</name>
    <dbReference type="NCBI Taxonomy" id="8187"/>
    <lineage>
        <taxon>Eukaryota</taxon>
        <taxon>Metazoa</taxon>
        <taxon>Chordata</taxon>
        <taxon>Craniata</taxon>
        <taxon>Vertebrata</taxon>
        <taxon>Euteleostomi</taxon>
        <taxon>Actinopterygii</taxon>
        <taxon>Neopterygii</taxon>
        <taxon>Teleostei</taxon>
        <taxon>Neoteleostei</taxon>
        <taxon>Acanthomorphata</taxon>
        <taxon>Carangaria</taxon>
        <taxon>Carangaria incertae sedis</taxon>
        <taxon>Centropomidae</taxon>
        <taxon>Lates</taxon>
    </lineage>
</organism>
<comment type="similarity">
    <text evidence="6">Belongs to the THAP1 family.</text>
</comment>
<evidence type="ECO:0000256" key="4">
    <source>
        <dbReference type="ARBA" id="ARBA00023125"/>
    </source>
</evidence>
<dbReference type="InterPro" id="IPR038441">
    <property type="entry name" value="THAP_Znf_sf"/>
</dbReference>
<reference evidence="9" key="2">
    <citation type="submission" date="2025-08" db="UniProtKB">
        <authorList>
            <consortium name="Ensembl"/>
        </authorList>
    </citation>
    <scope>IDENTIFICATION</scope>
</reference>
<feature type="domain" description="THAP-type" evidence="8">
    <location>
        <begin position="1"/>
        <end position="97"/>
    </location>
</feature>
<dbReference type="InParanoid" id="A0A4W6DT53"/>
<evidence type="ECO:0000256" key="5">
    <source>
        <dbReference type="PROSITE-ProRule" id="PRU00309"/>
    </source>
</evidence>
<dbReference type="PANTHER" id="PTHR46600">
    <property type="entry name" value="THAP DOMAIN-CONTAINING"/>
    <property type="match status" value="1"/>
</dbReference>
<comment type="function">
    <text evidence="6">DNA-binding transcription regulator that regulates endothelial cell proliferation and G1/S cell-cycle progression. Specifically binds the 5'-[AT]NTNN[GT]GGCA[AGT]-3' core DNA sequence and acts by modulating expression of pRB-E2F cell-cycle target genes.</text>
</comment>
<keyword evidence="6" id="KW-0539">Nucleus</keyword>
<reference evidence="9" key="3">
    <citation type="submission" date="2025-09" db="UniProtKB">
        <authorList>
            <consortium name="Ensembl"/>
        </authorList>
    </citation>
    <scope>IDENTIFICATION</scope>
</reference>
<keyword evidence="6" id="KW-0131">Cell cycle</keyword>
<dbReference type="SUPFAM" id="SSF57716">
    <property type="entry name" value="Glucocorticoid receptor-like (DNA-binding domain)"/>
    <property type="match status" value="1"/>
</dbReference>
<keyword evidence="6" id="KW-0175">Coiled coil</keyword>
<feature type="region of interest" description="Disordered" evidence="7">
    <location>
        <begin position="99"/>
        <end position="127"/>
    </location>
</feature>
<dbReference type="GO" id="GO:0008270">
    <property type="term" value="F:zinc ion binding"/>
    <property type="evidence" value="ECO:0007669"/>
    <property type="project" value="UniProtKB-KW"/>
</dbReference>
<evidence type="ECO:0000256" key="6">
    <source>
        <dbReference type="RuleBase" id="RU369073"/>
    </source>
</evidence>
<keyword evidence="10" id="KW-1185">Reference proteome</keyword>
<dbReference type="GO" id="GO:0043565">
    <property type="term" value="F:sequence-specific DNA binding"/>
    <property type="evidence" value="ECO:0007669"/>
    <property type="project" value="UniProtKB-UniRule"/>
</dbReference>
<evidence type="ECO:0000256" key="1">
    <source>
        <dbReference type="ARBA" id="ARBA00022723"/>
    </source>
</evidence>
<accession>A0A4W6DT53</accession>
<keyword evidence="6" id="KW-0804">Transcription</keyword>
<dbReference type="PROSITE" id="PS50950">
    <property type="entry name" value="ZF_THAP"/>
    <property type="match status" value="1"/>
</dbReference>
<dbReference type="GO" id="GO:0001935">
    <property type="term" value="P:endothelial cell proliferation"/>
    <property type="evidence" value="ECO:0007669"/>
    <property type="project" value="UniProtKB-UniRule"/>
</dbReference>
<dbReference type="GO" id="GO:0003700">
    <property type="term" value="F:DNA-binding transcription factor activity"/>
    <property type="evidence" value="ECO:0007669"/>
    <property type="project" value="UniProtKB-UniRule"/>
</dbReference>
<evidence type="ECO:0000256" key="3">
    <source>
        <dbReference type="ARBA" id="ARBA00022833"/>
    </source>
</evidence>
<dbReference type="GeneTree" id="ENSGT00990000212268"/>
<dbReference type="Proteomes" id="UP000314980">
    <property type="component" value="Unassembled WGS sequence"/>
</dbReference>
<dbReference type="InterPro" id="IPR026516">
    <property type="entry name" value="THAP1/10"/>
</dbReference>
<evidence type="ECO:0000313" key="9">
    <source>
        <dbReference type="Ensembl" id="ENSLCAP00010028718.1"/>
    </source>
</evidence>
<reference evidence="10" key="1">
    <citation type="submission" date="2015-09" db="EMBL/GenBank/DDBJ databases">
        <authorList>
            <person name="Sai Rama Sridatta P."/>
        </authorList>
    </citation>
    <scope>NUCLEOTIDE SEQUENCE [LARGE SCALE GENOMIC DNA]</scope>
</reference>
<keyword evidence="2 5" id="KW-0863">Zinc-finger</keyword>
<dbReference type="GO" id="GO:0005654">
    <property type="term" value="C:nucleoplasm"/>
    <property type="evidence" value="ECO:0007669"/>
    <property type="project" value="UniProtKB-SubCell"/>
</dbReference>
<evidence type="ECO:0000313" key="10">
    <source>
        <dbReference type="Proteomes" id="UP000314980"/>
    </source>
</evidence>